<protein>
    <submittedName>
        <fullName evidence="3">Twin-arginine translocation pathway signal</fullName>
    </submittedName>
</protein>
<comment type="caution">
    <text evidence="3">The sequence shown here is derived from an EMBL/GenBank/DDBJ whole genome shotgun (WGS) entry which is preliminary data.</text>
</comment>
<dbReference type="EMBL" id="MVHJ01000007">
    <property type="protein sequence ID" value="ORA05159.1"/>
    <property type="molecule type" value="Genomic_DNA"/>
</dbReference>
<dbReference type="STRING" id="564198.BST17_10870"/>
<evidence type="ECO:0000313" key="3">
    <source>
        <dbReference type="EMBL" id="ORA05159.1"/>
    </source>
</evidence>
<name>A0A1W9YYV7_MYCBA</name>
<evidence type="ECO:0000313" key="4">
    <source>
        <dbReference type="Proteomes" id="UP000192366"/>
    </source>
</evidence>
<gene>
    <name evidence="3" type="ORF">BST17_10870</name>
</gene>
<sequence length="170" mass="18599">MTSRTRNPILQRWLAPALLIVLLLASVGVAAWLYFTDYRADQQVDATARQAVLTAADDGAVALLSYSPATLDADFANAKDRLTGDFLSYYTQFTDEIVAPAAREKQVQTSAAVVRKAIIDIEPDRAEVLLFLNQTTTSKENPDGSYSASAVKAVLEKRDNTWLISAFDPV</sequence>
<dbReference type="OrthoDB" id="5196392at2"/>
<comment type="subcellular location">
    <subcellularLocation>
        <location evidence="1">Membrane</location>
    </subcellularLocation>
</comment>
<dbReference type="PANTHER" id="PTHR37042:SF4">
    <property type="entry name" value="OUTER MEMBRANE PROTEIN RV1973"/>
    <property type="match status" value="1"/>
</dbReference>
<keyword evidence="2" id="KW-0472">Membrane</keyword>
<dbReference type="PANTHER" id="PTHR37042">
    <property type="entry name" value="OUTER MEMBRANE PROTEIN RV1973"/>
    <property type="match status" value="1"/>
</dbReference>
<evidence type="ECO:0000256" key="1">
    <source>
        <dbReference type="ARBA" id="ARBA00004370"/>
    </source>
</evidence>
<organism evidence="3 4">
    <name type="scientific">Mycolicibacterium bacteremicum</name>
    <name type="common">Mycobacterium bacteremicum</name>
    <dbReference type="NCBI Taxonomy" id="564198"/>
    <lineage>
        <taxon>Bacteria</taxon>
        <taxon>Bacillati</taxon>
        <taxon>Actinomycetota</taxon>
        <taxon>Actinomycetes</taxon>
        <taxon>Mycobacteriales</taxon>
        <taxon>Mycobacteriaceae</taxon>
        <taxon>Mycolicibacterium</taxon>
    </lineage>
</organism>
<evidence type="ECO:0000256" key="2">
    <source>
        <dbReference type="ARBA" id="ARBA00023136"/>
    </source>
</evidence>
<dbReference type="GO" id="GO:0016020">
    <property type="term" value="C:membrane"/>
    <property type="evidence" value="ECO:0007669"/>
    <property type="project" value="UniProtKB-SubCell"/>
</dbReference>
<reference evidence="3 4" key="1">
    <citation type="submission" date="2017-02" db="EMBL/GenBank/DDBJ databases">
        <title>The new phylogeny of genus Mycobacterium.</title>
        <authorList>
            <person name="Tortoli E."/>
            <person name="Trovato A."/>
            <person name="Cirillo D.M."/>
        </authorList>
    </citation>
    <scope>NUCLEOTIDE SEQUENCE [LARGE SCALE GENOMIC DNA]</scope>
    <source>
        <strain evidence="3 4">DSM 45578</strain>
    </source>
</reference>
<accession>A0A1W9YYV7</accession>
<dbReference type="Proteomes" id="UP000192366">
    <property type="component" value="Unassembled WGS sequence"/>
</dbReference>
<keyword evidence="4" id="KW-1185">Reference proteome</keyword>
<proteinExistence type="predicted"/>
<dbReference type="AlphaFoldDB" id="A0A1W9YYV7"/>
<dbReference type="RefSeq" id="WP_083057817.1">
    <property type="nucleotide sequence ID" value="NZ_JACKVM010000005.1"/>
</dbReference>